<sequence>MKLNKVVSTLEMPHEEWLRYRKKGIGGSDAGAICGVNKYRSAVSVFLDKTAEQTSEFDNEAMRQGRDLEQYVAERFCEETGKKVRRANAIFSHSELPFMLANVDRLVVGENAGLECKTASAFSADKWADGSIPPEYEVQCNHYMAVTGADAWYIACVILGKEFIWHRIERDEELIATIEELEKDFWQNNVIANVMPAPDGSSSVDSYINSRYADSDPEQSVDITTYDEALKRREEITVLEKKLGAEKKQIEQEVKQYMQEAETAYSNSYEVKWKTVESKRVDTKKLKSEYPEVYKDCINVGKSRRFTVKGIA</sequence>
<dbReference type="InterPro" id="IPR019080">
    <property type="entry name" value="YqaJ_viral_recombinase"/>
</dbReference>
<keyword evidence="4" id="KW-0540">Nuclease</keyword>
<keyword evidence="4" id="KW-0255">Endonuclease</keyword>
<accession>A0A415UCZ1</accession>
<reference evidence="4 5" key="1">
    <citation type="submission" date="2018-08" db="EMBL/GenBank/DDBJ databases">
        <title>A genome reference for cultivated species of the human gut microbiota.</title>
        <authorList>
            <person name="Zou Y."/>
            <person name="Xue W."/>
            <person name="Luo G."/>
        </authorList>
    </citation>
    <scope>NUCLEOTIDE SEQUENCE [LARGE SCALE GENOMIC DNA]</scope>
    <source>
        <strain evidence="4 5">AF31-17AC</strain>
    </source>
</reference>
<dbReference type="GO" id="GO:0016787">
    <property type="term" value="F:hydrolase activity"/>
    <property type="evidence" value="ECO:0007669"/>
    <property type="project" value="UniProtKB-KW"/>
</dbReference>
<comment type="caution">
    <text evidence="4">The sequence shown here is derived from an EMBL/GenBank/DDBJ whole genome shotgun (WGS) entry which is preliminary data.</text>
</comment>
<name>A0A415UCZ1_9FIRM</name>
<dbReference type="InterPro" id="IPR011335">
    <property type="entry name" value="Restrct_endonuc-II-like"/>
</dbReference>
<keyword evidence="1" id="KW-0378">Hydrolase</keyword>
<dbReference type="InterPro" id="IPR011604">
    <property type="entry name" value="PDDEXK-like_dom_sf"/>
</dbReference>
<keyword evidence="2" id="KW-0175">Coiled coil</keyword>
<dbReference type="AlphaFoldDB" id="A0A415UCZ1"/>
<evidence type="ECO:0000259" key="3">
    <source>
        <dbReference type="Pfam" id="PF09588"/>
    </source>
</evidence>
<dbReference type="NCBIfam" id="TIGR03033">
    <property type="entry name" value="phage_rel_nuc"/>
    <property type="match status" value="1"/>
</dbReference>
<organism evidence="4 5">
    <name type="scientific">Anaerobutyricum hallii</name>
    <dbReference type="NCBI Taxonomy" id="39488"/>
    <lineage>
        <taxon>Bacteria</taxon>
        <taxon>Bacillati</taxon>
        <taxon>Bacillota</taxon>
        <taxon>Clostridia</taxon>
        <taxon>Lachnospirales</taxon>
        <taxon>Lachnospiraceae</taxon>
        <taxon>Anaerobutyricum</taxon>
    </lineage>
</organism>
<dbReference type="EMBL" id="QRQO01000007">
    <property type="protein sequence ID" value="RHN15897.1"/>
    <property type="molecule type" value="Genomic_DNA"/>
</dbReference>
<dbReference type="RefSeq" id="WP_118485758.1">
    <property type="nucleotide sequence ID" value="NZ_DBFOXH010000042.1"/>
</dbReference>
<dbReference type="InterPro" id="IPR017482">
    <property type="entry name" value="Lambda-type_endonuclease"/>
</dbReference>
<evidence type="ECO:0000313" key="5">
    <source>
        <dbReference type="Proteomes" id="UP000283700"/>
    </source>
</evidence>
<feature type="coiled-coil region" evidence="2">
    <location>
        <begin position="240"/>
        <end position="267"/>
    </location>
</feature>
<evidence type="ECO:0000256" key="2">
    <source>
        <dbReference type="SAM" id="Coils"/>
    </source>
</evidence>
<dbReference type="PANTHER" id="PTHR46609">
    <property type="entry name" value="EXONUCLEASE, PHAGE-TYPE/RECB, C-TERMINAL DOMAIN-CONTAINING PROTEIN"/>
    <property type="match status" value="1"/>
</dbReference>
<dbReference type="Proteomes" id="UP000283700">
    <property type="component" value="Unassembled WGS sequence"/>
</dbReference>
<dbReference type="PANTHER" id="PTHR46609:SF6">
    <property type="entry name" value="EXONUCLEASE, PHAGE-TYPE_RECB, C-TERMINAL DOMAIN-CONTAINING PROTEIN-RELATED"/>
    <property type="match status" value="1"/>
</dbReference>
<protein>
    <submittedName>
        <fullName evidence="4">Endonuclease</fullName>
    </submittedName>
</protein>
<dbReference type="Pfam" id="PF09588">
    <property type="entry name" value="YqaJ"/>
    <property type="match status" value="1"/>
</dbReference>
<feature type="domain" description="YqaJ viral recombinase" evidence="3">
    <location>
        <begin position="16"/>
        <end position="149"/>
    </location>
</feature>
<evidence type="ECO:0000313" key="4">
    <source>
        <dbReference type="EMBL" id="RHN15897.1"/>
    </source>
</evidence>
<dbReference type="InterPro" id="IPR051703">
    <property type="entry name" value="NF-kappa-B_Signaling_Reg"/>
</dbReference>
<dbReference type="SUPFAM" id="SSF52980">
    <property type="entry name" value="Restriction endonuclease-like"/>
    <property type="match status" value="1"/>
</dbReference>
<dbReference type="Gene3D" id="3.90.320.10">
    <property type="match status" value="1"/>
</dbReference>
<evidence type="ECO:0000256" key="1">
    <source>
        <dbReference type="ARBA" id="ARBA00022801"/>
    </source>
</evidence>
<proteinExistence type="predicted"/>
<dbReference type="GO" id="GO:0004519">
    <property type="term" value="F:endonuclease activity"/>
    <property type="evidence" value="ECO:0007669"/>
    <property type="project" value="UniProtKB-KW"/>
</dbReference>
<gene>
    <name evidence="4" type="ORF">DWZ29_04055</name>
</gene>